<keyword evidence="3 6" id="KW-1133">Transmembrane helix</keyword>
<evidence type="ECO:0000259" key="7">
    <source>
        <dbReference type="Pfam" id="PF20684"/>
    </source>
</evidence>
<sequence>MAQPTPEQIAYYQAHAHDDRRPNEIASLACGLFAAIAALGARIAARRISRMKLGLEDWTIFAAMLGEITFAVVFAKSIHNGQGRHIIFIKDIVYFMKAFVVAVVSYSITMAYNLFHRDRCHSNLAVILIAGLQCIPLSDLWNGGSSCINPQPPWFAFSIVNVVTDVAILALPVKPVLGLHLKLSRKLQVLGMFLTGGVVCVFGVLRAIAMSNLSMVDASWAAVGASIWSFTEISVGIVAACLPLLGPLFRNRDSAGAAKASASCGHVRPGTVNAARSGKGGYIHQANISLVDDVWMPDQQWPVLAPATANGVSTGSTNQIMVQSDIQHTVTFL</sequence>
<keyword evidence="9" id="KW-1185">Reference proteome</keyword>
<comment type="similarity">
    <text evidence="5">Belongs to the SAT4 family.</text>
</comment>
<comment type="subcellular location">
    <subcellularLocation>
        <location evidence="1">Membrane</location>
        <topology evidence="1">Multi-pass membrane protein</topology>
    </subcellularLocation>
</comment>
<proteinExistence type="inferred from homology"/>
<dbReference type="GeneID" id="98160012"/>
<feature type="transmembrane region" description="Helical" evidence="6">
    <location>
        <begin position="57"/>
        <end position="75"/>
    </location>
</feature>
<evidence type="ECO:0000256" key="5">
    <source>
        <dbReference type="ARBA" id="ARBA00038359"/>
    </source>
</evidence>
<comment type="caution">
    <text evidence="8">The sequence shown here is derived from an EMBL/GenBank/DDBJ whole genome shotgun (WGS) entry which is preliminary data.</text>
</comment>
<dbReference type="RefSeq" id="XP_070902075.1">
    <property type="nucleotide sequence ID" value="XM_071044848.1"/>
</dbReference>
<feature type="transmembrane region" description="Helical" evidence="6">
    <location>
        <begin position="220"/>
        <end position="245"/>
    </location>
</feature>
<feature type="domain" description="Rhodopsin" evidence="7">
    <location>
        <begin position="124"/>
        <end position="250"/>
    </location>
</feature>
<gene>
    <name evidence="8" type="ORF">BJX68DRAFT_264022</name>
</gene>
<name>A0ABR4KTQ2_9EURO</name>
<evidence type="ECO:0000256" key="6">
    <source>
        <dbReference type="SAM" id="Phobius"/>
    </source>
</evidence>
<dbReference type="PANTHER" id="PTHR33048:SF47">
    <property type="entry name" value="INTEGRAL MEMBRANE PROTEIN-RELATED"/>
    <property type="match status" value="1"/>
</dbReference>
<reference evidence="8 9" key="1">
    <citation type="submission" date="2024-07" db="EMBL/GenBank/DDBJ databases">
        <title>Section-level genome sequencing and comparative genomics of Aspergillus sections Usti and Cavernicolus.</title>
        <authorList>
            <consortium name="Lawrence Berkeley National Laboratory"/>
            <person name="Nybo J.L."/>
            <person name="Vesth T.C."/>
            <person name="Theobald S."/>
            <person name="Frisvad J.C."/>
            <person name="Larsen T.O."/>
            <person name="Kjaerboelling I."/>
            <person name="Rothschild-Mancinelli K."/>
            <person name="Lyhne E.K."/>
            <person name="Kogle M.E."/>
            <person name="Barry K."/>
            <person name="Clum A."/>
            <person name="Na H."/>
            <person name="Ledsgaard L."/>
            <person name="Lin J."/>
            <person name="Lipzen A."/>
            <person name="Kuo A."/>
            <person name="Riley R."/>
            <person name="Mondo S."/>
            <person name="LaButti K."/>
            <person name="Haridas S."/>
            <person name="Pangalinan J."/>
            <person name="Salamov A.A."/>
            <person name="Simmons B.A."/>
            <person name="Magnuson J.K."/>
            <person name="Chen J."/>
            <person name="Drula E."/>
            <person name="Henrissat B."/>
            <person name="Wiebenga A."/>
            <person name="Lubbers R.J."/>
            <person name="Gomes A.C."/>
            <person name="Macurrencykelacurrency M.R."/>
            <person name="Stajich J."/>
            <person name="Grigoriev I.V."/>
            <person name="Mortensen U.H."/>
            <person name="De vries R.P."/>
            <person name="Baker S.E."/>
            <person name="Andersen M.R."/>
        </authorList>
    </citation>
    <scope>NUCLEOTIDE SEQUENCE [LARGE SCALE GENOMIC DNA]</scope>
    <source>
        <strain evidence="8 9">CBS 756.74</strain>
    </source>
</reference>
<feature type="transmembrane region" description="Helical" evidence="6">
    <location>
        <begin position="189"/>
        <end position="208"/>
    </location>
</feature>
<dbReference type="InterPro" id="IPR052337">
    <property type="entry name" value="SAT4-like"/>
</dbReference>
<dbReference type="EMBL" id="JBFXLR010000009">
    <property type="protein sequence ID" value="KAL2855668.1"/>
    <property type="molecule type" value="Genomic_DNA"/>
</dbReference>
<feature type="transmembrane region" description="Helical" evidence="6">
    <location>
        <begin position="25"/>
        <end position="45"/>
    </location>
</feature>
<feature type="transmembrane region" description="Helical" evidence="6">
    <location>
        <begin position="154"/>
        <end position="177"/>
    </location>
</feature>
<evidence type="ECO:0000256" key="2">
    <source>
        <dbReference type="ARBA" id="ARBA00022692"/>
    </source>
</evidence>
<accession>A0ABR4KTQ2</accession>
<protein>
    <recommendedName>
        <fullName evidence="7">Rhodopsin domain-containing protein</fullName>
    </recommendedName>
</protein>
<dbReference type="Proteomes" id="UP001610444">
    <property type="component" value="Unassembled WGS sequence"/>
</dbReference>
<evidence type="ECO:0000256" key="1">
    <source>
        <dbReference type="ARBA" id="ARBA00004141"/>
    </source>
</evidence>
<dbReference type="PANTHER" id="PTHR33048">
    <property type="entry name" value="PTH11-LIKE INTEGRAL MEMBRANE PROTEIN (AFU_ORTHOLOGUE AFUA_5G11245)"/>
    <property type="match status" value="1"/>
</dbReference>
<keyword evidence="4 6" id="KW-0472">Membrane</keyword>
<feature type="transmembrane region" description="Helical" evidence="6">
    <location>
        <begin position="122"/>
        <end position="142"/>
    </location>
</feature>
<dbReference type="Pfam" id="PF20684">
    <property type="entry name" value="Fung_rhodopsin"/>
    <property type="match status" value="1"/>
</dbReference>
<dbReference type="InterPro" id="IPR049326">
    <property type="entry name" value="Rhodopsin_dom_fungi"/>
</dbReference>
<evidence type="ECO:0000313" key="9">
    <source>
        <dbReference type="Proteomes" id="UP001610444"/>
    </source>
</evidence>
<organism evidence="8 9">
    <name type="scientific">Aspergillus pseudodeflectus</name>
    <dbReference type="NCBI Taxonomy" id="176178"/>
    <lineage>
        <taxon>Eukaryota</taxon>
        <taxon>Fungi</taxon>
        <taxon>Dikarya</taxon>
        <taxon>Ascomycota</taxon>
        <taxon>Pezizomycotina</taxon>
        <taxon>Eurotiomycetes</taxon>
        <taxon>Eurotiomycetidae</taxon>
        <taxon>Eurotiales</taxon>
        <taxon>Aspergillaceae</taxon>
        <taxon>Aspergillus</taxon>
        <taxon>Aspergillus subgen. Nidulantes</taxon>
    </lineage>
</organism>
<evidence type="ECO:0000256" key="3">
    <source>
        <dbReference type="ARBA" id="ARBA00022989"/>
    </source>
</evidence>
<evidence type="ECO:0000313" key="8">
    <source>
        <dbReference type="EMBL" id="KAL2855668.1"/>
    </source>
</evidence>
<evidence type="ECO:0000256" key="4">
    <source>
        <dbReference type="ARBA" id="ARBA00023136"/>
    </source>
</evidence>
<keyword evidence="2 6" id="KW-0812">Transmembrane</keyword>
<feature type="transmembrane region" description="Helical" evidence="6">
    <location>
        <begin position="95"/>
        <end position="115"/>
    </location>
</feature>